<comment type="caution">
    <text evidence="2">The sequence shown here is derived from an EMBL/GenBank/DDBJ whole genome shotgun (WGS) entry which is preliminary data.</text>
</comment>
<proteinExistence type="predicted"/>
<dbReference type="InParanoid" id="A0A423WMF5"/>
<dbReference type="PANTHER" id="PTHR47668">
    <property type="entry name" value="DIENELACTONE HYDROLASE FAMILY PROTEIN (AFU_ORTHOLOGUE AFUA_6G01940)"/>
    <property type="match status" value="1"/>
</dbReference>
<dbReference type="InterPro" id="IPR029058">
    <property type="entry name" value="AB_hydrolase_fold"/>
</dbReference>
<dbReference type="PANTHER" id="PTHR47668:SF1">
    <property type="entry name" value="DIENELACTONE HYDROLASE DOMAIN-CONTAINING PROTEIN-RELATED"/>
    <property type="match status" value="1"/>
</dbReference>
<reference evidence="2 3" key="1">
    <citation type="submission" date="2015-09" db="EMBL/GenBank/DDBJ databases">
        <title>Host preference determinants of Valsa canker pathogens revealed by comparative genomics.</title>
        <authorList>
            <person name="Yin Z."/>
            <person name="Huang L."/>
        </authorList>
    </citation>
    <scope>NUCLEOTIDE SEQUENCE [LARGE SCALE GENOMIC DNA]</scope>
    <source>
        <strain evidence="2 3">SXYLt</strain>
    </source>
</reference>
<dbReference type="Pfam" id="PF01738">
    <property type="entry name" value="DLH"/>
    <property type="match status" value="1"/>
</dbReference>
<protein>
    <recommendedName>
        <fullName evidence="1">Dienelactone hydrolase domain-containing protein</fullName>
    </recommendedName>
</protein>
<name>A0A423WMF5_9PEZI</name>
<dbReference type="OrthoDB" id="2147163at2759"/>
<evidence type="ECO:0000259" key="1">
    <source>
        <dbReference type="Pfam" id="PF01738"/>
    </source>
</evidence>
<accession>A0A423WMF5</accession>
<evidence type="ECO:0000313" key="2">
    <source>
        <dbReference type="EMBL" id="ROW04617.1"/>
    </source>
</evidence>
<feature type="domain" description="Dienelactone hydrolase" evidence="1">
    <location>
        <begin position="29"/>
        <end position="267"/>
    </location>
</feature>
<dbReference type="AlphaFoldDB" id="A0A423WMF5"/>
<dbReference type="Proteomes" id="UP000285146">
    <property type="component" value="Unassembled WGS sequence"/>
</dbReference>
<dbReference type="InterPro" id="IPR002925">
    <property type="entry name" value="Dienelactn_hydro"/>
</dbReference>
<dbReference type="EMBL" id="LKEB01000047">
    <property type="protein sequence ID" value="ROW04617.1"/>
    <property type="molecule type" value="Genomic_DNA"/>
</dbReference>
<dbReference type="SUPFAM" id="SSF53474">
    <property type="entry name" value="alpha/beta-Hydrolases"/>
    <property type="match status" value="1"/>
</dbReference>
<dbReference type="Gene3D" id="3.40.50.1820">
    <property type="entry name" value="alpha/beta hydrolase"/>
    <property type="match status" value="1"/>
</dbReference>
<dbReference type="GO" id="GO:0016787">
    <property type="term" value="F:hydrolase activity"/>
    <property type="evidence" value="ECO:0007669"/>
    <property type="project" value="InterPro"/>
</dbReference>
<dbReference type="STRING" id="1230097.A0A423WMF5"/>
<organism evidence="2 3">
    <name type="scientific">Cytospora leucostoma</name>
    <dbReference type="NCBI Taxonomy" id="1230097"/>
    <lineage>
        <taxon>Eukaryota</taxon>
        <taxon>Fungi</taxon>
        <taxon>Dikarya</taxon>
        <taxon>Ascomycota</taxon>
        <taxon>Pezizomycotina</taxon>
        <taxon>Sordariomycetes</taxon>
        <taxon>Sordariomycetidae</taxon>
        <taxon>Diaporthales</taxon>
        <taxon>Cytosporaceae</taxon>
        <taxon>Cytospora</taxon>
    </lineage>
</organism>
<sequence length="268" mass="29058">MSCDACKEIPPVSASYTEKGHYETFDGLKTYVTGPADATRAVIDIYDIFGFASQTLQGADRLAEHMGGALVLVPDLLDGSYAEHGWIPPDTPEKQRAFGRLLEGPANIQRAVGRLARVRALLGERYPGVEGHVAVGGLCWGGKVAVLATGKGNEGAGRKFTRYVLSRLQEKHWELMVISLSTSLLEAADAEALNVPHICLASPDESADAVSQVKKVLSKPGKTGHVETYGRPMFHGWMGARANLADEENARQFERGYKQVADFLAKYI</sequence>
<keyword evidence="3" id="KW-1185">Reference proteome</keyword>
<evidence type="ECO:0000313" key="3">
    <source>
        <dbReference type="Proteomes" id="UP000285146"/>
    </source>
</evidence>
<gene>
    <name evidence="2" type="ORF">VPNG_07472</name>
</gene>